<proteinExistence type="predicted"/>
<dbReference type="Proteomes" id="UP001157069">
    <property type="component" value="Unassembled WGS sequence"/>
</dbReference>
<organism evidence="1 2">
    <name type="scientific">Homoserinibacter gongjuensis</name>
    <dbReference type="NCBI Taxonomy" id="1162968"/>
    <lineage>
        <taxon>Bacteria</taxon>
        <taxon>Bacillati</taxon>
        <taxon>Actinomycetota</taxon>
        <taxon>Actinomycetes</taxon>
        <taxon>Micrococcales</taxon>
        <taxon>Microbacteriaceae</taxon>
        <taxon>Homoserinibacter</taxon>
    </lineage>
</organism>
<protein>
    <submittedName>
        <fullName evidence="1">Uncharacterized protein</fullName>
    </submittedName>
</protein>
<comment type="caution">
    <text evidence="1">The sequence shown here is derived from an EMBL/GenBank/DDBJ whole genome shotgun (WGS) entry which is preliminary data.</text>
</comment>
<sequence length="73" mass="7377">MGRNCRLDDLPPALVRRREGANGGSDAAGSTVCALSMCAEKVAAACRAQSELAHPLAWGDRHGGSKGATKGAA</sequence>
<dbReference type="EMBL" id="BSVA01000001">
    <property type="protein sequence ID" value="GMA90784.1"/>
    <property type="molecule type" value="Genomic_DNA"/>
</dbReference>
<evidence type="ECO:0000313" key="2">
    <source>
        <dbReference type="Proteomes" id="UP001157069"/>
    </source>
</evidence>
<reference evidence="2" key="1">
    <citation type="journal article" date="2019" name="Int. J. Syst. Evol. Microbiol.">
        <title>The Global Catalogue of Microorganisms (GCM) 10K type strain sequencing project: providing services to taxonomists for standard genome sequencing and annotation.</title>
        <authorList>
            <consortium name="The Broad Institute Genomics Platform"/>
            <consortium name="The Broad Institute Genome Sequencing Center for Infectious Disease"/>
            <person name="Wu L."/>
            <person name="Ma J."/>
        </authorList>
    </citation>
    <scope>NUCLEOTIDE SEQUENCE [LARGE SCALE GENOMIC DNA]</scope>
    <source>
        <strain evidence="2">NBRC 108755</strain>
    </source>
</reference>
<evidence type="ECO:0000313" key="1">
    <source>
        <dbReference type="EMBL" id="GMA90784.1"/>
    </source>
</evidence>
<keyword evidence="2" id="KW-1185">Reference proteome</keyword>
<name>A0ABQ6JUL0_9MICO</name>
<accession>A0ABQ6JUL0</accession>
<gene>
    <name evidence="1" type="ORF">GCM10025869_13130</name>
</gene>